<evidence type="ECO:0000256" key="1">
    <source>
        <dbReference type="SAM" id="MobiDB-lite"/>
    </source>
</evidence>
<feature type="compositionally biased region" description="Basic and acidic residues" evidence="1">
    <location>
        <begin position="240"/>
        <end position="250"/>
    </location>
</feature>
<feature type="region of interest" description="Disordered" evidence="1">
    <location>
        <begin position="231"/>
        <end position="250"/>
    </location>
</feature>
<feature type="region of interest" description="Disordered" evidence="1">
    <location>
        <begin position="262"/>
        <end position="311"/>
    </location>
</feature>
<dbReference type="InParanoid" id="A0A165I6A2"/>
<dbReference type="GeneID" id="28899320"/>
<sequence length="554" mass="60964">MCQGTIYQFSKCRHVRDIVVTQQCPKQSGTKTFCVFSTPSFTVTKILTPSLCEECFRAEEDAIRTNYYAKIGFLYKMIASLRSRSLGRSLLGFAIANAEQKIEKYELLTMNSLALFRVFQGGKYIGNGIFISTESNAPDTKKISDQSVHLLGDSAVVASLEVPLPQKSSLNSHAEKSVVKVSQDIKSEKLAPNISFHASPLRSHPVMPADLNIGRPVQPFLDSLVDDGARRSAARRANSPRREVLKNNLRRTLDKYAEETGELADKGVPASAPESSQPPTSCSSSSSSLLDSSSSTSTPVPSAASDSLTETETIPPSVILALERQRFQLRIRKFLRHEYWSAEWGPKPKINDEVFRYGVMYPLHPQINPDFKPTSSMGSKPQEHSLSTSPTSSVPKSKFCTPSPLSLSQTHSAYSLNQSSAAPWPLKVEDLAISTFPQPSMLPQPPPLVDLSSTYSRDSMTNPVTLTFFPAFPSPSPLEDPSPLAQTLAQEQKLESDNAGLGFSACSSTSKTCRHMPAGLYDKDYVDVDGKECTTFMIERPAHVDAYYHDEEEK</sequence>
<evidence type="ECO:0000313" key="3">
    <source>
        <dbReference type="Proteomes" id="UP000076632"/>
    </source>
</evidence>
<reference evidence="2 3" key="1">
    <citation type="journal article" date="2016" name="Fungal Biol.">
        <title>The genome of Xylona heveae provides a window into fungal endophytism.</title>
        <authorList>
            <person name="Gazis R."/>
            <person name="Kuo A."/>
            <person name="Riley R."/>
            <person name="LaButti K."/>
            <person name="Lipzen A."/>
            <person name="Lin J."/>
            <person name="Amirebrahimi M."/>
            <person name="Hesse C.N."/>
            <person name="Spatafora J.W."/>
            <person name="Henrissat B."/>
            <person name="Hainaut M."/>
            <person name="Grigoriev I.V."/>
            <person name="Hibbett D.S."/>
        </authorList>
    </citation>
    <scope>NUCLEOTIDE SEQUENCE [LARGE SCALE GENOMIC DNA]</scope>
    <source>
        <strain evidence="2 3">TC161</strain>
    </source>
</reference>
<keyword evidence="3" id="KW-1185">Reference proteome</keyword>
<dbReference type="Proteomes" id="UP000076632">
    <property type="component" value="Unassembled WGS sequence"/>
</dbReference>
<organism evidence="2 3">
    <name type="scientific">Xylona heveae (strain CBS 132557 / TC161)</name>
    <dbReference type="NCBI Taxonomy" id="1328760"/>
    <lineage>
        <taxon>Eukaryota</taxon>
        <taxon>Fungi</taxon>
        <taxon>Dikarya</taxon>
        <taxon>Ascomycota</taxon>
        <taxon>Pezizomycotina</taxon>
        <taxon>Xylonomycetes</taxon>
        <taxon>Xylonales</taxon>
        <taxon>Xylonaceae</taxon>
        <taxon>Xylona</taxon>
    </lineage>
</organism>
<dbReference type="EMBL" id="KV407456">
    <property type="protein sequence ID" value="KZF24448.1"/>
    <property type="molecule type" value="Genomic_DNA"/>
</dbReference>
<dbReference type="AlphaFoldDB" id="A0A165I6A2"/>
<evidence type="ECO:0000313" key="2">
    <source>
        <dbReference type="EMBL" id="KZF24448.1"/>
    </source>
</evidence>
<proteinExistence type="predicted"/>
<feature type="compositionally biased region" description="Low complexity" evidence="1">
    <location>
        <begin position="275"/>
        <end position="307"/>
    </location>
</feature>
<protein>
    <submittedName>
        <fullName evidence="2">Uncharacterized protein</fullName>
    </submittedName>
</protein>
<feature type="region of interest" description="Disordered" evidence="1">
    <location>
        <begin position="370"/>
        <end position="397"/>
    </location>
</feature>
<feature type="compositionally biased region" description="Low complexity" evidence="1">
    <location>
        <begin position="385"/>
        <end position="397"/>
    </location>
</feature>
<accession>A0A165I6A2</accession>
<gene>
    <name evidence="2" type="ORF">L228DRAFT_259664</name>
</gene>
<name>A0A165I6A2_XYLHT</name>
<dbReference type="RefSeq" id="XP_018190003.1">
    <property type="nucleotide sequence ID" value="XM_018334183.1"/>
</dbReference>